<keyword evidence="3" id="KW-1185">Reference proteome</keyword>
<dbReference type="PANTHER" id="PTHR21180:SF32">
    <property type="entry name" value="ENDONUCLEASE_EXONUCLEASE_PHOSPHATASE FAMILY DOMAIN-CONTAINING PROTEIN 1"/>
    <property type="match status" value="1"/>
</dbReference>
<dbReference type="OrthoDB" id="8687931at2"/>
<feature type="region of interest" description="Disordered" evidence="1">
    <location>
        <begin position="129"/>
        <end position="174"/>
    </location>
</feature>
<dbReference type="PANTHER" id="PTHR21180">
    <property type="entry name" value="ENDONUCLEASE/EXONUCLEASE/PHOSPHATASE FAMILY DOMAIN-CONTAINING PROTEIN 1"/>
    <property type="match status" value="1"/>
</dbReference>
<dbReference type="InterPro" id="IPR010994">
    <property type="entry name" value="RuvA_2-like"/>
</dbReference>
<evidence type="ECO:0000313" key="2">
    <source>
        <dbReference type="EMBL" id="AVJ26966.1"/>
    </source>
</evidence>
<dbReference type="EMBL" id="CP023270">
    <property type="protein sequence ID" value="AVJ26966.1"/>
    <property type="molecule type" value="Genomic_DNA"/>
</dbReference>
<dbReference type="Gene3D" id="1.10.150.280">
    <property type="entry name" value="AF1531-like domain"/>
    <property type="match status" value="1"/>
</dbReference>
<dbReference type="Pfam" id="PF12836">
    <property type="entry name" value="HHH_3"/>
    <property type="match status" value="1"/>
</dbReference>
<feature type="compositionally biased region" description="Polar residues" evidence="1">
    <location>
        <begin position="158"/>
        <end position="167"/>
    </location>
</feature>
<gene>
    <name evidence="2" type="ORF">CLM73_07410</name>
</gene>
<organism evidence="2 3">
    <name type="scientific">Achromobacter spanius</name>
    <dbReference type="NCBI Taxonomy" id="217203"/>
    <lineage>
        <taxon>Bacteria</taxon>
        <taxon>Pseudomonadati</taxon>
        <taxon>Pseudomonadota</taxon>
        <taxon>Betaproteobacteria</taxon>
        <taxon>Burkholderiales</taxon>
        <taxon>Alcaligenaceae</taxon>
        <taxon>Achromobacter</taxon>
    </lineage>
</organism>
<keyword evidence="2" id="KW-0238">DNA-binding</keyword>
<dbReference type="Proteomes" id="UP000239477">
    <property type="component" value="Chromosome"/>
</dbReference>
<dbReference type="AlphaFoldDB" id="A0A2S0I4K7"/>
<dbReference type="RefSeq" id="WP_105237932.1">
    <property type="nucleotide sequence ID" value="NZ_CP023270.1"/>
</dbReference>
<dbReference type="InterPro" id="IPR051675">
    <property type="entry name" value="Endo/Exo/Phosphatase_dom_1"/>
</dbReference>
<name>A0A2S0I4K7_9BURK</name>
<proteinExistence type="predicted"/>
<sequence>MNPFVHSTVARNLPSAPWRRARPAAVPACQRKRHRVLRRALGALLLSAGLGVAAPPAHAVDINQATAAQLEGVRGIGPRTAEIIVRERERGGGFESLDDLTERVRGIGQKKAQALQAAGLTIGAAGAAGTATRPPAAAGGAGAAAAGRPAPGKAPTANSARPSTGTTAPARAKP</sequence>
<feature type="compositionally biased region" description="Low complexity" evidence="1">
    <location>
        <begin position="129"/>
        <end position="157"/>
    </location>
</feature>
<reference evidence="2 3" key="1">
    <citation type="submission" date="2017-09" db="EMBL/GenBank/DDBJ databases">
        <title>Genomic, metabolic, and phenotypic characteristics of bacterial isolates from the natural microbiome of the model nematode Caenorhabditis elegans.</title>
        <authorList>
            <person name="Zimmermann J."/>
            <person name="Obeng N."/>
            <person name="Yang W."/>
            <person name="Obeng O."/>
            <person name="Kissoyan K."/>
            <person name="Pees B."/>
            <person name="Dirksen P."/>
            <person name="Hoppner M."/>
            <person name="Franke A."/>
            <person name="Rosenstiel P."/>
            <person name="Leippe M."/>
            <person name="Dierking K."/>
            <person name="Kaleta C."/>
            <person name="Schulenburg H."/>
        </authorList>
    </citation>
    <scope>NUCLEOTIDE SEQUENCE [LARGE SCALE GENOMIC DNA]</scope>
    <source>
        <strain evidence="2 3">MYb73</strain>
    </source>
</reference>
<accession>A0A2S0I4K7</accession>
<protein>
    <submittedName>
        <fullName evidence="2">DNA-binding protein</fullName>
    </submittedName>
</protein>
<evidence type="ECO:0000256" key="1">
    <source>
        <dbReference type="SAM" id="MobiDB-lite"/>
    </source>
</evidence>
<evidence type="ECO:0000313" key="3">
    <source>
        <dbReference type="Proteomes" id="UP000239477"/>
    </source>
</evidence>
<dbReference type="GO" id="GO:0003677">
    <property type="term" value="F:DNA binding"/>
    <property type="evidence" value="ECO:0007669"/>
    <property type="project" value="UniProtKB-KW"/>
</dbReference>
<dbReference type="SUPFAM" id="SSF47781">
    <property type="entry name" value="RuvA domain 2-like"/>
    <property type="match status" value="1"/>
</dbReference>